<dbReference type="AlphaFoldDB" id="A0A081BCY9"/>
<reference evidence="2 3" key="1">
    <citation type="submission" date="2014-07" db="EMBL/GenBank/DDBJ databases">
        <title>Tepidicaulis marinum gen. nov., sp. nov., a novel marine bacterium denitrifying nitrate to nitrous oxide strictly under microaerobic conditions.</title>
        <authorList>
            <person name="Takeuchi M."/>
            <person name="Yamagishi T."/>
            <person name="Kamagata Y."/>
            <person name="Oshima K."/>
            <person name="Hattori M."/>
            <person name="Katayama T."/>
            <person name="Hanada S."/>
            <person name="Tamaki H."/>
            <person name="Marumo K."/>
            <person name="Maeda H."/>
            <person name="Nedachi M."/>
            <person name="Iwasaki W."/>
            <person name="Suwa Y."/>
            <person name="Sakata S."/>
        </authorList>
    </citation>
    <scope>NUCLEOTIDE SEQUENCE [LARGE SCALE GENOMIC DNA]</scope>
    <source>
        <strain evidence="2 3">MA2</strain>
    </source>
</reference>
<evidence type="ECO:0000259" key="1">
    <source>
        <dbReference type="Pfam" id="PF08818"/>
    </source>
</evidence>
<dbReference type="eggNOG" id="COG5646">
    <property type="taxonomic scope" value="Bacteria"/>
</dbReference>
<dbReference type="InterPro" id="IPR014922">
    <property type="entry name" value="YdhG-like"/>
</dbReference>
<dbReference type="SUPFAM" id="SSF159888">
    <property type="entry name" value="YdhG-like"/>
    <property type="match status" value="1"/>
</dbReference>
<accession>A0A081BCY9</accession>
<feature type="domain" description="YdhG-like" evidence="1">
    <location>
        <begin position="26"/>
        <end position="132"/>
    </location>
</feature>
<dbReference type="Pfam" id="PF08818">
    <property type="entry name" value="DUF1801"/>
    <property type="match status" value="1"/>
</dbReference>
<comment type="caution">
    <text evidence="2">The sequence shown here is derived from an EMBL/GenBank/DDBJ whole genome shotgun (WGS) entry which is preliminary data.</text>
</comment>
<sequence>MSARTAPPFKDKSVEAAFGAFPVKLRRPLLRLRALIFETAAATDGVGPLEECLKWGQPSYLTPKTKSGSTVRLGAAKDGETCALYVHCQTRLAGMFRAHYPDVFTFEGNRAVHFKPDEALPEKELRHCIQMALTYKKRPRK</sequence>
<evidence type="ECO:0000313" key="2">
    <source>
        <dbReference type="EMBL" id="GAK45907.1"/>
    </source>
</evidence>
<organism evidence="2 3">
    <name type="scientific">Tepidicaulis marinus</name>
    <dbReference type="NCBI Taxonomy" id="1333998"/>
    <lineage>
        <taxon>Bacteria</taxon>
        <taxon>Pseudomonadati</taxon>
        <taxon>Pseudomonadota</taxon>
        <taxon>Alphaproteobacteria</taxon>
        <taxon>Hyphomicrobiales</taxon>
        <taxon>Parvibaculaceae</taxon>
        <taxon>Tepidicaulis</taxon>
    </lineage>
</organism>
<keyword evidence="3" id="KW-1185">Reference proteome</keyword>
<dbReference type="EMBL" id="BBIO01000013">
    <property type="protein sequence ID" value="GAK45907.1"/>
    <property type="molecule type" value="Genomic_DNA"/>
</dbReference>
<dbReference type="STRING" id="1333998.M2A_2406"/>
<gene>
    <name evidence="2" type="ORF">M2A_2406</name>
</gene>
<proteinExistence type="predicted"/>
<evidence type="ECO:0000313" key="3">
    <source>
        <dbReference type="Proteomes" id="UP000028702"/>
    </source>
</evidence>
<dbReference type="RefSeq" id="WP_045447795.1">
    <property type="nucleotide sequence ID" value="NZ_BBIO01000013.1"/>
</dbReference>
<protein>
    <submittedName>
        <fullName evidence="2">Conserved protein</fullName>
    </submittedName>
</protein>
<dbReference type="Proteomes" id="UP000028702">
    <property type="component" value="Unassembled WGS sequence"/>
</dbReference>
<name>A0A081BCY9_9HYPH</name>